<proteinExistence type="inferred from homology"/>
<protein>
    <recommendedName>
        <fullName evidence="12">dihydrouracil dehydrogenase (NAD(+))</fullName>
        <ecNumber evidence="12">1.3.1.1</ecNumber>
    </recommendedName>
    <alternativeName>
        <fullName evidence="7">Dihydrothymine dehydrogenase</fullName>
    </alternativeName>
    <alternativeName>
        <fullName evidence="6">Dihydrouracil dehydrogenase</fullName>
    </alternativeName>
</protein>
<feature type="domain" description="4Fe-4S ferredoxin-type" evidence="13">
    <location>
        <begin position="370"/>
        <end position="400"/>
    </location>
</feature>
<reference evidence="15" key="1">
    <citation type="submission" date="2023-07" db="EMBL/GenBank/DDBJ databases">
        <title>Characterization of two Paracoccaceae strains isolated from Phycosphere and proposal of Xinfangfangia lacusdiani sp. nov.</title>
        <authorList>
            <person name="Deng Y."/>
            <person name="Zhang Y.Q."/>
        </authorList>
    </citation>
    <scope>NUCLEOTIDE SEQUENCE [LARGE SCALE GENOMIC DNA]</scope>
    <source>
        <strain evidence="15">CPCC 101403</strain>
    </source>
</reference>
<accession>A0ABU3EJ41</accession>
<sequence length="432" mass="46843">MSSLSTEFVGIKSPNPFWLASAPPTDKEINVRRAFQAGWGGVVWKTLGSEGPPVVNVNGPRYGVVYGADRRVLGINNIELITDRPLEVNLREIKSVKRDYPDRALVISLMVPCDEESWKAILKQVEDTGADGVELNFGCPHGMAERGMGSAVGQVPEYIEMVTRWVKQHSRMPCIVKLTPNISDIRKPAEAAMRGGADAVSLINTVNSITSVDLDLFAPQPTIDGKGSHGGYCGPAVKPIALNMVAEIARNQATRGLPISGIGGITTWRDAAEFMALGAGTVQVCTAAMTYGFKVVQEMISGLKEYLEDKQISMSDLIGRAVPNVTDWQYLNLNYTTKAVIDQQACIGCGRCYAACEDTSHQAIAMGPGRVFTVKDDECVACNLCVDICPVENCITMRELAVGEMDPRTGRTVRPYANWTTHQNNPMAQAAE</sequence>
<dbReference type="Gene3D" id="3.30.70.20">
    <property type="match status" value="1"/>
</dbReference>
<comment type="subunit">
    <text evidence="11">Heterotetramer of 2 PreA and 2 PreT subunits.</text>
</comment>
<evidence type="ECO:0000313" key="15">
    <source>
        <dbReference type="Proteomes" id="UP001251085"/>
    </source>
</evidence>
<dbReference type="Pfam" id="PF14697">
    <property type="entry name" value="Fer4_21"/>
    <property type="match status" value="1"/>
</dbReference>
<evidence type="ECO:0000313" key="14">
    <source>
        <dbReference type="EMBL" id="MDT1063425.1"/>
    </source>
</evidence>
<evidence type="ECO:0000256" key="11">
    <source>
        <dbReference type="ARBA" id="ARBA00049714"/>
    </source>
</evidence>
<evidence type="ECO:0000256" key="2">
    <source>
        <dbReference type="ARBA" id="ARBA00022723"/>
    </source>
</evidence>
<keyword evidence="5" id="KW-0411">Iron-sulfur</keyword>
<dbReference type="Proteomes" id="UP001251085">
    <property type="component" value="Unassembled WGS sequence"/>
</dbReference>
<dbReference type="PANTHER" id="PTHR43073:SF2">
    <property type="entry name" value="DIHYDROPYRIMIDINE DEHYDROGENASE [NADP(+)]"/>
    <property type="match status" value="1"/>
</dbReference>
<dbReference type="NCBIfam" id="NF006183">
    <property type="entry name" value="PRK08318.1"/>
    <property type="match status" value="1"/>
</dbReference>
<comment type="similarity">
    <text evidence="1">Belongs to the dihydropyrimidine dehydrogenase family.</text>
</comment>
<dbReference type="InterPro" id="IPR005720">
    <property type="entry name" value="Dihydroorotate_DH_cat"/>
</dbReference>
<comment type="catalytic activity">
    <reaction evidence="8">
        <text>5,6-dihydrothymine + NAD(+) = thymine + NADH + H(+)</text>
        <dbReference type="Rhea" id="RHEA:28791"/>
        <dbReference type="ChEBI" id="CHEBI:15378"/>
        <dbReference type="ChEBI" id="CHEBI:17821"/>
        <dbReference type="ChEBI" id="CHEBI:27468"/>
        <dbReference type="ChEBI" id="CHEBI:57540"/>
        <dbReference type="ChEBI" id="CHEBI:57945"/>
        <dbReference type="EC" id="1.3.1.1"/>
    </reaction>
</comment>
<feature type="domain" description="4Fe-4S ferredoxin-type" evidence="13">
    <location>
        <begin position="337"/>
        <end position="369"/>
    </location>
</feature>
<dbReference type="SUPFAM" id="SSF51395">
    <property type="entry name" value="FMN-linked oxidoreductases"/>
    <property type="match status" value="1"/>
</dbReference>
<comment type="caution">
    <text evidence="14">The sequence shown here is derived from an EMBL/GenBank/DDBJ whole genome shotgun (WGS) entry which is preliminary data.</text>
</comment>
<dbReference type="PROSITE" id="PS51379">
    <property type="entry name" value="4FE4S_FER_2"/>
    <property type="match status" value="2"/>
</dbReference>
<keyword evidence="15" id="KW-1185">Reference proteome</keyword>
<dbReference type="RefSeq" id="WP_311760511.1">
    <property type="nucleotide sequence ID" value="NZ_JAVRQI010000012.1"/>
</dbReference>
<evidence type="ECO:0000256" key="10">
    <source>
        <dbReference type="ARBA" id="ARBA00049578"/>
    </source>
</evidence>
<gene>
    <name evidence="14" type="primary">preA</name>
    <name evidence="14" type="ORF">RM190_16240</name>
</gene>
<dbReference type="EC" id="1.3.1.1" evidence="12"/>
<evidence type="ECO:0000256" key="6">
    <source>
        <dbReference type="ARBA" id="ARBA00030119"/>
    </source>
</evidence>
<dbReference type="Gene3D" id="3.20.20.70">
    <property type="entry name" value="Aldolase class I"/>
    <property type="match status" value="1"/>
</dbReference>
<name>A0ABU3EJ41_9RHOB</name>
<evidence type="ECO:0000256" key="8">
    <source>
        <dbReference type="ARBA" id="ARBA00047685"/>
    </source>
</evidence>
<dbReference type="SUPFAM" id="SSF54862">
    <property type="entry name" value="4Fe-4S ferredoxins"/>
    <property type="match status" value="1"/>
</dbReference>
<evidence type="ECO:0000256" key="12">
    <source>
        <dbReference type="ARBA" id="ARBA00049728"/>
    </source>
</evidence>
<dbReference type="CDD" id="cd02940">
    <property type="entry name" value="DHPD_FMN"/>
    <property type="match status" value="1"/>
</dbReference>
<dbReference type="PANTHER" id="PTHR43073">
    <property type="entry name" value="DIHYDROPYRIMIDINE DEHYDROGENASE [NADP(+)]"/>
    <property type="match status" value="1"/>
</dbReference>
<dbReference type="Pfam" id="PF01180">
    <property type="entry name" value="DHO_dh"/>
    <property type="match status" value="1"/>
</dbReference>
<organism evidence="14 15">
    <name type="scientific">Paracoccus broussonetiae</name>
    <dbReference type="NCBI Taxonomy" id="3075834"/>
    <lineage>
        <taxon>Bacteria</taxon>
        <taxon>Pseudomonadati</taxon>
        <taxon>Pseudomonadota</taxon>
        <taxon>Alphaproteobacteria</taxon>
        <taxon>Rhodobacterales</taxon>
        <taxon>Paracoccaceae</taxon>
        <taxon>Paracoccus</taxon>
    </lineage>
</organism>
<evidence type="ECO:0000259" key="13">
    <source>
        <dbReference type="PROSITE" id="PS51379"/>
    </source>
</evidence>
<keyword evidence="3 14" id="KW-0560">Oxidoreductase</keyword>
<dbReference type="InterPro" id="IPR017896">
    <property type="entry name" value="4Fe4S_Fe-S-bd"/>
</dbReference>
<dbReference type="InterPro" id="IPR013785">
    <property type="entry name" value="Aldolase_TIM"/>
</dbReference>
<dbReference type="EMBL" id="JAVRQI010000012">
    <property type="protein sequence ID" value="MDT1063425.1"/>
    <property type="molecule type" value="Genomic_DNA"/>
</dbReference>
<comment type="catalytic activity">
    <reaction evidence="9">
        <text>5,6-dihydrouracil + NAD(+) = uracil + NADH + H(+)</text>
        <dbReference type="Rhea" id="RHEA:20189"/>
        <dbReference type="ChEBI" id="CHEBI:15378"/>
        <dbReference type="ChEBI" id="CHEBI:15901"/>
        <dbReference type="ChEBI" id="CHEBI:17568"/>
        <dbReference type="ChEBI" id="CHEBI:57540"/>
        <dbReference type="ChEBI" id="CHEBI:57945"/>
        <dbReference type="EC" id="1.3.1.1"/>
    </reaction>
</comment>
<evidence type="ECO:0000256" key="9">
    <source>
        <dbReference type="ARBA" id="ARBA00048792"/>
    </source>
</evidence>
<evidence type="ECO:0000256" key="7">
    <source>
        <dbReference type="ARBA" id="ARBA00032722"/>
    </source>
</evidence>
<evidence type="ECO:0000256" key="5">
    <source>
        <dbReference type="ARBA" id="ARBA00023014"/>
    </source>
</evidence>
<evidence type="ECO:0000256" key="1">
    <source>
        <dbReference type="ARBA" id="ARBA00010804"/>
    </source>
</evidence>
<keyword evidence="2" id="KW-0479">Metal-binding</keyword>
<comment type="function">
    <text evidence="10">Involved in pyrimidine base degradation. Catalyzes physiologically the reduction of uracil to 5,6-dihydrouracil (DHU) by using NADH as a specific cosubstrate. It also catalyzes the reverse reaction and the reduction of thymine to 5,6-dihydrothymine (DHT).</text>
</comment>
<evidence type="ECO:0000256" key="4">
    <source>
        <dbReference type="ARBA" id="ARBA00023004"/>
    </source>
</evidence>
<dbReference type="InterPro" id="IPR017900">
    <property type="entry name" value="4Fe4S_Fe_S_CS"/>
</dbReference>
<evidence type="ECO:0000256" key="3">
    <source>
        <dbReference type="ARBA" id="ARBA00023002"/>
    </source>
</evidence>
<dbReference type="GO" id="GO:0004159">
    <property type="term" value="F:dihydropyrimidine dehydrogenase (NAD+) activity"/>
    <property type="evidence" value="ECO:0007669"/>
    <property type="project" value="UniProtKB-EC"/>
</dbReference>
<keyword evidence="4" id="KW-0408">Iron</keyword>
<dbReference type="PROSITE" id="PS00198">
    <property type="entry name" value="4FE4S_FER_1"/>
    <property type="match status" value="1"/>
</dbReference>